<dbReference type="Proteomes" id="UP000070544">
    <property type="component" value="Unassembled WGS sequence"/>
</dbReference>
<comment type="similarity">
    <text evidence="1">Belongs to the cytochrome P450 family.</text>
</comment>
<dbReference type="PANTHER" id="PTHR24305">
    <property type="entry name" value="CYTOCHROME P450"/>
    <property type="match status" value="1"/>
</dbReference>
<dbReference type="GO" id="GO:0016705">
    <property type="term" value="F:oxidoreductase activity, acting on paired donors, with incorporation or reduction of molecular oxygen"/>
    <property type="evidence" value="ECO:0007669"/>
    <property type="project" value="InterPro"/>
</dbReference>
<name>A0A139AKA0_GONPJ</name>
<dbReference type="GO" id="GO:0005506">
    <property type="term" value="F:iron ion binding"/>
    <property type="evidence" value="ECO:0007669"/>
    <property type="project" value="InterPro"/>
</dbReference>
<reference evidence="2 3" key="1">
    <citation type="journal article" date="2015" name="Genome Biol. Evol.">
        <title>Phylogenomic analyses indicate that early fungi evolved digesting cell walls of algal ancestors of land plants.</title>
        <authorList>
            <person name="Chang Y."/>
            <person name="Wang S."/>
            <person name="Sekimoto S."/>
            <person name="Aerts A.L."/>
            <person name="Choi C."/>
            <person name="Clum A."/>
            <person name="LaButti K.M."/>
            <person name="Lindquist E.A."/>
            <person name="Yee Ngan C."/>
            <person name="Ohm R.A."/>
            <person name="Salamov A.A."/>
            <person name="Grigoriev I.V."/>
            <person name="Spatafora J.W."/>
            <person name="Berbee M.L."/>
        </authorList>
    </citation>
    <scope>NUCLEOTIDE SEQUENCE [LARGE SCALE GENOMIC DNA]</scope>
    <source>
        <strain evidence="2 3">JEL478</strain>
    </source>
</reference>
<protein>
    <submittedName>
        <fullName evidence="2">Cytochrome P450</fullName>
    </submittedName>
</protein>
<proteinExistence type="inferred from homology"/>
<dbReference type="PANTHER" id="PTHR24305:SF166">
    <property type="entry name" value="CYTOCHROME P450 12A4, MITOCHONDRIAL-RELATED"/>
    <property type="match status" value="1"/>
</dbReference>
<organism evidence="2 3">
    <name type="scientific">Gonapodya prolifera (strain JEL478)</name>
    <name type="common">Monoblepharis prolifera</name>
    <dbReference type="NCBI Taxonomy" id="1344416"/>
    <lineage>
        <taxon>Eukaryota</taxon>
        <taxon>Fungi</taxon>
        <taxon>Fungi incertae sedis</taxon>
        <taxon>Chytridiomycota</taxon>
        <taxon>Chytridiomycota incertae sedis</taxon>
        <taxon>Monoblepharidomycetes</taxon>
        <taxon>Monoblepharidales</taxon>
        <taxon>Gonapodyaceae</taxon>
        <taxon>Gonapodya</taxon>
    </lineage>
</organism>
<dbReference type="Gene3D" id="1.10.630.10">
    <property type="entry name" value="Cytochrome P450"/>
    <property type="match status" value="1"/>
</dbReference>
<accession>A0A139AKA0</accession>
<evidence type="ECO:0000313" key="3">
    <source>
        <dbReference type="Proteomes" id="UP000070544"/>
    </source>
</evidence>
<dbReference type="InterPro" id="IPR050121">
    <property type="entry name" value="Cytochrome_P450_monoxygenase"/>
</dbReference>
<gene>
    <name evidence="2" type="ORF">M427DRAFT_30764</name>
</gene>
<dbReference type="InterPro" id="IPR001128">
    <property type="entry name" value="Cyt_P450"/>
</dbReference>
<dbReference type="GO" id="GO:0020037">
    <property type="term" value="F:heme binding"/>
    <property type="evidence" value="ECO:0007669"/>
    <property type="project" value="InterPro"/>
</dbReference>
<dbReference type="STRING" id="1344416.A0A139AKA0"/>
<dbReference type="Pfam" id="PF00067">
    <property type="entry name" value="p450"/>
    <property type="match status" value="1"/>
</dbReference>
<evidence type="ECO:0000256" key="1">
    <source>
        <dbReference type="ARBA" id="ARBA00010617"/>
    </source>
</evidence>
<dbReference type="GO" id="GO:0004497">
    <property type="term" value="F:monooxygenase activity"/>
    <property type="evidence" value="ECO:0007669"/>
    <property type="project" value="InterPro"/>
</dbReference>
<dbReference type="SUPFAM" id="SSF48264">
    <property type="entry name" value="Cytochrome P450"/>
    <property type="match status" value="1"/>
</dbReference>
<dbReference type="AlphaFoldDB" id="A0A139AKA0"/>
<keyword evidence="3" id="KW-1185">Reference proteome</keyword>
<dbReference type="OrthoDB" id="1470350at2759"/>
<sequence>MEVVSEQNKLHGEVDPQDYFTKLTFYTIVRLTFGEDIQTMRGNESRKYMKAWDDLLGSTGLASQLEMFAGKWAASRLDKKSSIFDIAFESGKVPEFMDEPELIRQLMTMLFGWWARHHGSMLAFLAGHLALDQEWQERIRKEIVDAMGTDAEQNLDSLEGLKCLNAAIKETLRLYPAAVNGTNRMATEDWDYTYKSTDGRTNLIRFKSNDFILNGIEASQRYVPNWSKRPAGAMDEWNPQWFLDDVSGGGSGTFAQAPFGGGGMRKCLGEKLAYF</sequence>
<dbReference type="EMBL" id="KQ965749">
    <property type="protein sequence ID" value="KXS16933.1"/>
    <property type="molecule type" value="Genomic_DNA"/>
</dbReference>
<dbReference type="InterPro" id="IPR036396">
    <property type="entry name" value="Cyt_P450_sf"/>
</dbReference>
<evidence type="ECO:0000313" key="2">
    <source>
        <dbReference type="EMBL" id="KXS16933.1"/>
    </source>
</evidence>